<proteinExistence type="predicted"/>
<keyword evidence="2" id="KW-1185">Reference proteome</keyword>
<comment type="caution">
    <text evidence="1">The sequence shown here is derived from an EMBL/GenBank/DDBJ whole genome shotgun (WGS) entry which is preliminary data.</text>
</comment>
<dbReference type="EMBL" id="JANEYT010000197">
    <property type="protein sequence ID" value="MCQ1061421.1"/>
    <property type="molecule type" value="Genomic_DNA"/>
</dbReference>
<accession>A0ABT1NCN4</accession>
<gene>
    <name evidence="1" type="ORF">NHN17_25785</name>
</gene>
<dbReference type="NCBIfam" id="NF047593">
    <property type="entry name" value="IS66_ISAeme5_TnpA"/>
    <property type="match status" value="1"/>
</dbReference>
<evidence type="ECO:0000313" key="1">
    <source>
        <dbReference type="EMBL" id="MCQ1061421.1"/>
    </source>
</evidence>
<name>A0ABT1NCN4_9GAMM</name>
<reference evidence="1 2" key="1">
    <citation type="submission" date="2022-07" db="EMBL/GenBank/DDBJ databases">
        <title>Photobacterium pectinilyticum sp. nov., a marine bacterium isolated from surface seawater of Qingdao offshore.</title>
        <authorList>
            <person name="Wang X."/>
        </authorList>
    </citation>
    <scope>NUCLEOTIDE SEQUENCE [LARGE SCALE GENOMIC DNA]</scope>
    <source>
        <strain evidence="1 2">ZSDE20</strain>
    </source>
</reference>
<protein>
    <submittedName>
        <fullName evidence="1">IS66 family insertion sequence element accessory protein TnpB</fullName>
    </submittedName>
</protein>
<organism evidence="1 2">
    <name type="scientific">Photobacterium pectinilyticum</name>
    <dbReference type="NCBI Taxonomy" id="2906793"/>
    <lineage>
        <taxon>Bacteria</taxon>
        <taxon>Pseudomonadati</taxon>
        <taxon>Pseudomonadota</taxon>
        <taxon>Gammaproteobacteria</taxon>
        <taxon>Vibrionales</taxon>
        <taxon>Vibrionaceae</taxon>
        <taxon>Photobacterium</taxon>
    </lineage>
</organism>
<sequence>MAHQRRSNQEWLAIFRQFENSSLTQREFCRRHDISTSTFFAKRRLLECDSGSQQGGFIRAEVVEQTTHYQVANPIASNMTLSVNDIELSIPQGTPAAYVAELIGSLSS</sequence>
<dbReference type="Proteomes" id="UP001524460">
    <property type="component" value="Unassembled WGS sequence"/>
</dbReference>
<dbReference type="RefSeq" id="WP_255045541.1">
    <property type="nucleotide sequence ID" value="NZ_JANEYT010000197.1"/>
</dbReference>
<evidence type="ECO:0000313" key="2">
    <source>
        <dbReference type="Proteomes" id="UP001524460"/>
    </source>
</evidence>